<evidence type="ECO:0000313" key="2">
    <source>
        <dbReference type="EMBL" id="KKK67052.1"/>
    </source>
</evidence>
<sequence>MPFYEFQRAGKRKVVHAPMSRLPELVEEMKRDGWARLFSIPAIIVTPGYREALEETDRVMADEDRKMASDRREAKADLSRAVEEEYGRP</sequence>
<dbReference type="AlphaFoldDB" id="A0A0F8XD00"/>
<organism evidence="2">
    <name type="scientific">marine sediment metagenome</name>
    <dbReference type="NCBI Taxonomy" id="412755"/>
    <lineage>
        <taxon>unclassified sequences</taxon>
        <taxon>metagenomes</taxon>
        <taxon>ecological metagenomes</taxon>
    </lineage>
</organism>
<name>A0A0F8XD00_9ZZZZ</name>
<accession>A0A0F8XD00</accession>
<evidence type="ECO:0000256" key="1">
    <source>
        <dbReference type="SAM" id="MobiDB-lite"/>
    </source>
</evidence>
<reference evidence="2" key="1">
    <citation type="journal article" date="2015" name="Nature">
        <title>Complex archaea that bridge the gap between prokaryotes and eukaryotes.</title>
        <authorList>
            <person name="Spang A."/>
            <person name="Saw J.H."/>
            <person name="Jorgensen S.L."/>
            <person name="Zaremba-Niedzwiedzka K."/>
            <person name="Martijn J."/>
            <person name="Lind A.E."/>
            <person name="van Eijk R."/>
            <person name="Schleper C."/>
            <person name="Guy L."/>
            <person name="Ettema T.J."/>
        </authorList>
    </citation>
    <scope>NUCLEOTIDE SEQUENCE</scope>
</reference>
<feature type="region of interest" description="Disordered" evidence="1">
    <location>
        <begin position="61"/>
        <end position="89"/>
    </location>
</feature>
<dbReference type="EMBL" id="LAZR01059792">
    <property type="protein sequence ID" value="KKK67052.1"/>
    <property type="molecule type" value="Genomic_DNA"/>
</dbReference>
<comment type="caution">
    <text evidence="2">The sequence shown here is derived from an EMBL/GenBank/DDBJ whole genome shotgun (WGS) entry which is preliminary data.</text>
</comment>
<proteinExistence type="predicted"/>
<protein>
    <submittedName>
        <fullName evidence="2">Uncharacterized protein</fullName>
    </submittedName>
</protein>
<gene>
    <name evidence="2" type="ORF">LCGC14_2957930</name>
</gene>